<protein>
    <submittedName>
        <fullName evidence="4">DUF6049 family protein</fullName>
    </submittedName>
</protein>
<keyword evidence="3" id="KW-0732">Signal</keyword>
<name>A0ABZ0ZRW4_9ACTN</name>
<keyword evidence="2" id="KW-1133">Transmembrane helix</keyword>
<feature type="compositionally biased region" description="Gly residues" evidence="1">
    <location>
        <begin position="297"/>
        <end position="306"/>
    </location>
</feature>
<feature type="transmembrane region" description="Helical" evidence="2">
    <location>
        <begin position="708"/>
        <end position="729"/>
    </location>
</feature>
<dbReference type="Proteomes" id="UP001327225">
    <property type="component" value="Chromosome"/>
</dbReference>
<evidence type="ECO:0000256" key="3">
    <source>
        <dbReference type="SAM" id="SignalP"/>
    </source>
</evidence>
<feature type="region of interest" description="Disordered" evidence="1">
    <location>
        <begin position="268"/>
        <end position="326"/>
    </location>
</feature>
<organism evidence="4 5">
    <name type="scientific">Nocardioides bizhenqiangii</name>
    <dbReference type="NCBI Taxonomy" id="3095076"/>
    <lineage>
        <taxon>Bacteria</taxon>
        <taxon>Bacillati</taxon>
        <taxon>Actinomycetota</taxon>
        <taxon>Actinomycetes</taxon>
        <taxon>Propionibacteriales</taxon>
        <taxon>Nocardioidaceae</taxon>
        <taxon>Nocardioides</taxon>
    </lineage>
</organism>
<proteinExistence type="predicted"/>
<sequence>MVSRPVVLRAALGAVTALTAGLLTTPPAGAAEPHPRRDNDAYAVPAAYDAPLLVTIDALTPGEVPERGPVFVSGTVINRDTETWTGIAVYPFINAGNCDGCPPPITTAAGLVEAAETDPEAVVGNRITDVSDTIDELEPGEVQEYTIRIPRDLLPVSEPGVYWFGVHALGASDSAPDDGLADGRARTFLPYVPRGRDGIGGRIDTAIVVPLRYRIRHLGNGQLARPEAWESAFDPTGDLGGPLAFGASSGARPVSWLIDPAVPDAARRLLRGNPPRDLGPEETDAGDGEGGDDNDGGDGQGDGGGPTDDATEQPEDPEPPPGDETALTAADWLDSVEVQLRGEEVLALPYGDLDMSATPDRMPGLYPLSRERVGTVLAQWETPTVPVIASPGGYLDPSAIEGIDDDSTLLLTDRMFGRREYRRGPPVVGVYDGHTVAATSSGASSGGPGPDPRLGAVAFRQRVLAEASLRLLAPGRRHPLIVVVPRGVDGTAGSAFWSELDPVWLNLTTVADATDRPATEVDPDSLTYPAAQETEELPLSVFTAVEELIASGRTLQNTLADAETVAADVRDEALAGASYHFRPYPDTAAARLDRSRRWIDRRLRSVTIAGPPAVTLSSADGSFAVTVENSLDRTVTVRIVAASIDGEVEVDVGDTVVLAPDSRTTILLDAHSTAPGVHNVSLSVTDVDGTPLGSSVEVPIRSGQVSEVIWVILGVGAGLLLLAIVLRLVRRIRDRNRVPTGSTTEGEA</sequence>
<dbReference type="EMBL" id="CP141059">
    <property type="protein sequence ID" value="WQQ26614.1"/>
    <property type="molecule type" value="Genomic_DNA"/>
</dbReference>
<dbReference type="Pfam" id="PF19516">
    <property type="entry name" value="DUF6049"/>
    <property type="match status" value="1"/>
</dbReference>
<keyword evidence="2" id="KW-0472">Membrane</keyword>
<evidence type="ECO:0000256" key="1">
    <source>
        <dbReference type="SAM" id="MobiDB-lite"/>
    </source>
</evidence>
<reference evidence="5" key="1">
    <citation type="submission" date="2023-12" db="EMBL/GenBank/DDBJ databases">
        <title>Novel species in genus Nocardioides.</title>
        <authorList>
            <person name="Zhou H."/>
        </authorList>
    </citation>
    <scope>NUCLEOTIDE SEQUENCE [LARGE SCALE GENOMIC DNA]</scope>
    <source>
        <strain evidence="5">HM61</strain>
    </source>
</reference>
<dbReference type="InterPro" id="IPR046112">
    <property type="entry name" value="DUF6049"/>
</dbReference>
<feature type="signal peptide" evidence="3">
    <location>
        <begin position="1"/>
        <end position="30"/>
    </location>
</feature>
<dbReference type="RefSeq" id="WP_322937483.1">
    <property type="nucleotide sequence ID" value="NZ_CP141059.1"/>
</dbReference>
<evidence type="ECO:0000313" key="4">
    <source>
        <dbReference type="EMBL" id="WQQ26614.1"/>
    </source>
</evidence>
<gene>
    <name evidence="4" type="ORF">SHK19_22000</name>
</gene>
<feature type="chain" id="PRO_5045073270" evidence="3">
    <location>
        <begin position="31"/>
        <end position="748"/>
    </location>
</feature>
<feature type="compositionally biased region" description="Acidic residues" evidence="1">
    <location>
        <begin position="309"/>
        <end position="318"/>
    </location>
</feature>
<keyword evidence="2" id="KW-0812">Transmembrane</keyword>
<accession>A0ABZ0ZRW4</accession>
<feature type="compositionally biased region" description="Acidic residues" evidence="1">
    <location>
        <begin position="280"/>
        <end position="296"/>
    </location>
</feature>
<evidence type="ECO:0000256" key="2">
    <source>
        <dbReference type="SAM" id="Phobius"/>
    </source>
</evidence>
<evidence type="ECO:0000313" key="5">
    <source>
        <dbReference type="Proteomes" id="UP001327225"/>
    </source>
</evidence>
<keyword evidence="5" id="KW-1185">Reference proteome</keyword>